<dbReference type="RefSeq" id="WP_377254154.1">
    <property type="nucleotide sequence ID" value="NZ_JBHLUH010000052.1"/>
</dbReference>
<keyword evidence="2" id="KW-1185">Reference proteome</keyword>
<name>A0ABV6M8M3_9ACTN</name>
<reference evidence="1 2" key="1">
    <citation type="submission" date="2024-09" db="EMBL/GenBank/DDBJ databases">
        <authorList>
            <person name="Sun Q."/>
            <person name="Mori K."/>
        </authorList>
    </citation>
    <scope>NUCLEOTIDE SEQUENCE [LARGE SCALE GENOMIC DNA]</scope>
    <source>
        <strain evidence="1 2">TBRC 3947</strain>
    </source>
</reference>
<gene>
    <name evidence="1" type="ORF">ACFFIA_24465</name>
</gene>
<evidence type="ECO:0000313" key="2">
    <source>
        <dbReference type="Proteomes" id="UP001589867"/>
    </source>
</evidence>
<accession>A0ABV6M8M3</accession>
<evidence type="ECO:0008006" key="3">
    <source>
        <dbReference type="Google" id="ProtNLM"/>
    </source>
</evidence>
<organism evidence="1 2">
    <name type="scientific">Phytohabitans kaempferiae</name>
    <dbReference type="NCBI Taxonomy" id="1620943"/>
    <lineage>
        <taxon>Bacteria</taxon>
        <taxon>Bacillati</taxon>
        <taxon>Actinomycetota</taxon>
        <taxon>Actinomycetes</taxon>
        <taxon>Micromonosporales</taxon>
        <taxon>Micromonosporaceae</taxon>
    </lineage>
</organism>
<dbReference type="EMBL" id="JBHLUH010000052">
    <property type="protein sequence ID" value="MFC0530822.1"/>
    <property type="molecule type" value="Genomic_DNA"/>
</dbReference>
<sequence>MTAEAIGIHTGPRTLPLLSDQAKAQLDPYMALIVGYRKSGLSLNHIIGCPLDCGYCVRHFWGNFDVKVPHLLCTTDEAIEQLVGHHAFQPHVTPIQLFNKATDPFLPGVKPHLFQVLHALDQRGYTNHVLVITRFKVTAADMSELETLRHLRVTLLFTYSGITDPRVEPIAKSDATVTSIRTAAAHKKRTGVVLYWRPIVPGWNDAPDTMATVLDVGRVVDAIVFTGYYHKPENAGYLRELGVDVPYADDYARRKVMPGELDARVVAAWRTSGIGTPLFRKTSCGVAFAHAAPDYNGHWGVRELCDICPAAQRQRCADDYREPVPADVDTVLTQLGYTSDYLIEDGHVWTHGLGEQRRYAIQHTLRHQIWELDQPHYLHAHGRSLLGHTPDASQAAALAGVRAKFENAARYEDD</sequence>
<dbReference type="Proteomes" id="UP001589867">
    <property type="component" value="Unassembled WGS sequence"/>
</dbReference>
<evidence type="ECO:0000313" key="1">
    <source>
        <dbReference type="EMBL" id="MFC0530822.1"/>
    </source>
</evidence>
<proteinExistence type="predicted"/>
<comment type="caution">
    <text evidence="1">The sequence shown here is derived from an EMBL/GenBank/DDBJ whole genome shotgun (WGS) entry which is preliminary data.</text>
</comment>
<protein>
    <recommendedName>
        <fullName evidence="3">Radical SAM protein</fullName>
    </recommendedName>
</protein>